<gene>
    <name evidence="1" type="ORF">DI556_15615</name>
</gene>
<dbReference type="InterPro" id="IPR019660">
    <property type="entry name" value="Put_sensory_transdc_reg_YbjN"/>
</dbReference>
<keyword evidence="1" id="KW-0808">Transferase</keyword>
<accession>A0A2W5N497</accession>
<evidence type="ECO:0000313" key="1">
    <source>
        <dbReference type="EMBL" id="PZQ47924.1"/>
    </source>
</evidence>
<comment type="caution">
    <text evidence="1">The sequence shown here is derived from an EMBL/GenBank/DDBJ whole genome shotgun (WGS) entry which is preliminary data.</text>
</comment>
<dbReference type="AlphaFoldDB" id="A0A2W5N497"/>
<dbReference type="CDD" id="cd17033">
    <property type="entry name" value="DR1245-like"/>
    <property type="match status" value="1"/>
</dbReference>
<dbReference type="Pfam" id="PF10722">
    <property type="entry name" value="YbjN"/>
    <property type="match status" value="1"/>
</dbReference>
<dbReference type="GO" id="GO:0016740">
    <property type="term" value="F:transferase activity"/>
    <property type="evidence" value="ECO:0007669"/>
    <property type="project" value="UniProtKB-KW"/>
</dbReference>
<dbReference type="EMBL" id="QFPW01000014">
    <property type="protein sequence ID" value="PZQ47924.1"/>
    <property type="molecule type" value="Genomic_DNA"/>
</dbReference>
<sequence length="167" mass="18760">MGIVERDFDCEEIHPIDIVETLAEERSWDFDRIADDQIAMAIEGSWRTYSVTLAWSAQDEQLRLICAFDMAPPTKRMNALRHAIALANDKCWSGAFVVWPEQKMMAYRYGLNLTGGAMATSAQINDMVRAAVMAAERFYPAFQLVAWGNETPEKALGIAMTEAYGRA</sequence>
<evidence type="ECO:0000313" key="2">
    <source>
        <dbReference type="Proteomes" id="UP000249185"/>
    </source>
</evidence>
<dbReference type="Proteomes" id="UP000249185">
    <property type="component" value="Unassembled WGS sequence"/>
</dbReference>
<organism evidence="1 2">
    <name type="scientific">Rhodovulum sulfidophilum</name>
    <name type="common">Rhodobacter sulfidophilus</name>
    <dbReference type="NCBI Taxonomy" id="35806"/>
    <lineage>
        <taxon>Bacteria</taxon>
        <taxon>Pseudomonadati</taxon>
        <taxon>Pseudomonadota</taxon>
        <taxon>Alphaproteobacteria</taxon>
        <taxon>Rhodobacterales</taxon>
        <taxon>Paracoccaceae</taxon>
        <taxon>Rhodovulum</taxon>
    </lineage>
</organism>
<reference evidence="1 2" key="1">
    <citation type="submission" date="2017-08" db="EMBL/GenBank/DDBJ databases">
        <title>Infants hospitalized years apart are colonized by the same room-sourced microbial strains.</title>
        <authorList>
            <person name="Brooks B."/>
            <person name="Olm M.R."/>
            <person name="Firek B.A."/>
            <person name="Baker R."/>
            <person name="Thomas B.C."/>
            <person name="Morowitz M.J."/>
            <person name="Banfield J.F."/>
        </authorList>
    </citation>
    <scope>NUCLEOTIDE SEQUENCE [LARGE SCALE GENOMIC DNA]</scope>
    <source>
        <strain evidence="1">S2_005_002_R2_34</strain>
    </source>
</reference>
<proteinExistence type="predicted"/>
<protein>
    <submittedName>
        <fullName evidence="1">Diacylglyceryl transferase</fullName>
    </submittedName>
</protein>
<name>A0A2W5N497_RHOSU</name>